<dbReference type="InParanoid" id="G0PN61"/>
<dbReference type="PANTHER" id="PTHR23300">
    <property type="entry name" value="METHANETHIOL OXIDASE"/>
    <property type="match status" value="1"/>
</dbReference>
<feature type="signal peptide" evidence="8">
    <location>
        <begin position="1"/>
        <end position="19"/>
    </location>
</feature>
<dbReference type="GO" id="GO:0016020">
    <property type="term" value="C:membrane"/>
    <property type="evidence" value="ECO:0007669"/>
    <property type="project" value="UniProtKB-SubCell"/>
</dbReference>
<feature type="chain" id="PRO_5003406662" description="G-protein coupled receptors family 1 profile domain-containing protein" evidence="8">
    <location>
        <begin position="20"/>
        <end position="616"/>
    </location>
</feature>
<reference evidence="11" key="1">
    <citation type="submission" date="2011-07" db="EMBL/GenBank/DDBJ databases">
        <authorList>
            <consortium name="Caenorhabditis brenneri Sequencing and Analysis Consortium"/>
            <person name="Wilson R.K."/>
        </authorList>
    </citation>
    <scope>NUCLEOTIDE SEQUENCE [LARGE SCALE GENOMIC DNA]</scope>
    <source>
        <strain evidence="11">PB2801</strain>
    </source>
</reference>
<dbReference type="eggNOG" id="KOG0918">
    <property type="taxonomic scope" value="Eukaryota"/>
</dbReference>
<dbReference type="InterPro" id="IPR008826">
    <property type="entry name" value="Se-bd"/>
</dbReference>
<dbReference type="OrthoDB" id="10252446at2759"/>
<dbReference type="InterPro" id="IPR017452">
    <property type="entry name" value="GPCR_Rhodpsn_7TM"/>
</dbReference>
<keyword evidence="4 7" id="KW-1133">Transmembrane helix</keyword>
<proteinExistence type="inferred from homology"/>
<dbReference type="Pfam" id="PF05694">
    <property type="entry name" value="SBP56"/>
    <property type="match status" value="1"/>
</dbReference>
<dbReference type="GO" id="GO:0008430">
    <property type="term" value="F:selenium binding"/>
    <property type="evidence" value="ECO:0007669"/>
    <property type="project" value="InterPro"/>
</dbReference>
<dbReference type="PANTHER" id="PTHR23300:SF3">
    <property type="entry name" value="SELENIUM-BINDING PROTEIN-RELATED"/>
    <property type="match status" value="1"/>
</dbReference>
<dbReference type="SUPFAM" id="SSF81321">
    <property type="entry name" value="Family A G protein-coupled receptor-like"/>
    <property type="match status" value="1"/>
</dbReference>
<comment type="similarity">
    <text evidence="2">Belongs to the selenium-binding protein family.</text>
</comment>
<protein>
    <recommendedName>
        <fullName evidence="9">G-protein coupled receptors family 1 profile domain-containing protein</fullName>
    </recommendedName>
</protein>
<organism evidence="11">
    <name type="scientific">Caenorhabditis brenneri</name>
    <name type="common">Nematode worm</name>
    <dbReference type="NCBI Taxonomy" id="135651"/>
    <lineage>
        <taxon>Eukaryota</taxon>
        <taxon>Metazoa</taxon>
        <taxon>Ecdysozoa</taxon>
        <taxon>Nematoda</taxon>
        <taxon>Chromadorea</taxon>
        <taxon>Rhabditida</taxon>
        <taxon>Rhabditina</taxon>
        <taxon>Rhabditomorpha</taxon>
        <taxon>Rhabditoidea</taxon>
        <taxon>Rhabditidae</taxon>
        <taxon>Peloderinae</taxon>
        <taxon>Caenorhabditis</taxon>
    </lineage>
</organism>
<evidence type="ECO:0000256" key="5">
    <source>
        <dbReference type="ARBA" id="ARBA00023136"/>
    </source>
</evidence>
<evidence type="ECO:0000256" key="4">
    <source>
        <dbReference type="ARBA" id="ARBA00022989"/>
    </source>
</evidence>
<evidence type="ECO:0000256" key="2">
    <source>
        <dbReference type="ARBA" id="ARBA00005606"/>
    </source>
</evidence>
<dbReference type="PROSITE" id="PS50262">
    <property type="entry name" value="G_PROTEIN_RECEP_F1_2"/>
    <property type="match status" value="1"/>
</dbReference>
<evidence type="ECO:0000256" key="3">
    <source>
        <dbReference type="ARBA" id="ARBA00022692"/>
    </source>
</evidence>
<dbReference type="HOGENOM" id="CLU_443614_0_0_1"/>
<dbReference type="STRING" id="135651.G0PN61"/>
<feature type="transmembrane region" description="Helical" evidence="7">
    <location>
        <begin position="45"/>
        <end position="67"/>
    </location>
</feature>
<keyword evidence="5 7" id="KW-0472">Membrane</keyword>
<evidence type="ECO:0000313" key="10">
    <source>
        <dbReference type="EMBL" id="EGT39970.1"/>
    </source>
</evidence>
<evidence type="ECO:0000256" key="7">
    <source>
        <dbReference type="SAM" id="Phobius"/>
    </source>
</evidence>
<keyword evidence="8" id="KW-0732">Signal</keyword>
<keyword evidence="3 7" id="KW-0812">Transmembrane</keyword>
<sequence length="616" mass="70005">MYMVLMTLLPFFFLLCINAIIVKRQSKAKSDETVPKNEGTSDDTITMIMVVILFLACNTLALVVNFIENFTEPSPVLLNFLSDTSNFLVVFNSSVNCIIYFIFNQDYRNVFRIYSKKLERVLNEEYCCCCMEVNSRNCTVYHPVSARLSIDQSQKNISCTKLIHPTLALNRSEPASVAELENDSSPIWQPITTRNLPNVDWPNIDDDIDSGWDDGSQSHEYSKPNAQQAEILQDFSKFSKTEERPPMAVEHQMYDYRQAEEELHDELFAIVCCPHSIGFDRDKIALVDLDPSSETFCTTISEIILPSNGDEPGRINWAKSADSLTEMNKLVRKHIIVPCMNSGKIYVIAFEKQQFKIEKEIQSDELTRKNVSCPYAVRSLPLKGAPVHVSTLGDRYGNGKGDFVLIDRKTWEIRKKSEPAFSPFGGDFTLQPRHNILISSEWGHPRLFRDGFSPSELENVSESFGSRLHVWQISPPKLLQSLHLDSFDGSLVIAVKFLHNADCNHAFAISAVGSSIFHVHMNTLTKHWTADRVAHIPCLKINIGGVFDSFPEVRIKSSNAMEDRWWLPPETRSFARGTKFRGGPALMQLSKDGCRLYVCNSFYKAWDAQFYPELIS</sequence>
<keyword evidence="11" id="KW-1185">Reference proteome</keyword>
<dbReference type="SUPFAM" id="SSF75011">
    <property type="entry name" value="3-carboxy-cis,cis-mucoante lactonizing enzyme"/>
    <property type="match status" value="1"/>
</dbReference>
<accession>G0PN61</accession>
<name>G0PN61_CAEBE</name>
<comment type="subcellular location">
    <subcellularLocation>
        <location evidence="1">Membrane</location>
    </subcellularLocation>
</comment>
<evidence type="ECO:0000256" key="8">
    <source>
        <dbReference type="SAM" id="SignalP"/>
    </source>
</evidence>
<evidence type="ECO:0000256" key="1">
    <source>
        <dbReference type="ARBA" id="ARBA00004370"/>
    </source>
</evidence>
<gene>
    <name evidence="10" type="ORF">CAEBREN_30644</name>
</gene>
<feature type="transmembrane region" description="Helical" evidence="7">
    <location>
        <begin position="87"/>
        <end position="103"/>
    </location>
</feature>
<dbReference type="Proteomes" id="UP000008068">
    <property type="component" value="Unassembled WGS sequence"/>
</dbReference>
<dbReference type="EMBL" id="GL381697">
    <property type="protein sequence ID" value="EGT39970.1"/>
    <property type="molecule type" value="Genomic_DNA"/>
</dbReference>
<dbReference type="AlphaFoldDB" id="G0PN61"/>
<feature type="domain" description="G-protein coupled receptors family 1 profile" evidence="9">
    <location>
        <begin position="1"/>
        <end position="100"/>
    </location>
</feature>
<evidence type="ECO:0000259" key="9">
    <source>
        <dbReference type="PROSITE" id="PS50262"/>
    </source>
</evidence>
<dbReference type="Gene3D" id="1.20.1070.10">
    <property type="entry name" value="Rhodopsin 7-helix transmembrane proteins"/>
    <property type="match status" value="1"/>
</dbReference>
<evidence type="ECO:0000313" key="11">
    <source>
        <dbReference type="Proteomes" id="UP000008068"/>
    </source>
</evidence>
<evidence type="ECO:0000256" key="6">
    <source>
        <dbReference type="ARBA" id="ARBA00023266"/>
    </source>
</evidence>
<keyword evidence="6" id="KW-0711">Selenium</keyword>